<dbReference type="EMBL" id="WJXW01000015">
    <property type="protein sequence ID" value="KAF9729950.1"/>
    <property type="molecule type" value="Genomic_DNA"/>
</dbReference>
<feature type="compositionally biased region" description="Basic residues" evidence="1">
    <location>
        <begin position="28"/>
        <end position="38"/>
    </location>
</feature>
<dbReference type="AlphaFoldDB" id="A0A9P6G8V5"/>
<proteinExistence type="predicted"/>
<evidence type="ECO:0000313" key="2">
    <source>
        <dbReference type="EMBL" id="KAF9729950.1"/>
    </source>
</evidence>
<evidence type="ECO:0000256" key="1">
    <source>
        <dbReference type="SAM" id="MobiDB-lite"/>
    </source>
</evidence>
<evidence type="ECO:0000313" key="3">
    <source>
        <dbReference type="Proteomes" id="UP000756921"/>
    </source>
</evidence>
<gene>
    <name evidence="2" type="ORF">PMIN01_11883</name>
</gene>
<name>A0A9P6G8V5_9PLEO</name>
<comment type="caution">
    <text evidence="2">The sequence shown here is derived from an EMBL/GenBank/DDBJ whole genome shotgun (WGS) entry which is preliminary data.</text>
</comment>
<dbReference type="Proteomes" id="UP000756921">
    <property type="component" value="Unassembled WGS sequence"/>
</dbReference>
<dbReference type="OrthoDB" id="3694627at2759"/>
<feature type="compositionally biased region" description="Polar residues" evidence="1">
    <location>
        <begin position="50"/>
        <end position="59"/>
    </location>
</feature>
<keyword evidence="3" id="KW-1185">Reference proteome</keyword>
<organism evidence="2 3">
    <name type="scientific">Paraphaeosphaeria minitans</name>
    <dbReference type="NCBI Taxonomy" id="565426"/>
    <lineage>
        <taxon>Eukaryota</taxon>
        <taxon>Fungi</taxon>
        <taxon>Dikarya</taxon>
        <taxon>Ascomycota</taxon>
        <taxon>Pezizomycotina</taxon>
        <taxon>Dothideomycetes</taxon>
        <taxon>Pleosporomycetidae</taxon>
        <taxon>Pleosporales</taxon>
        <taxon>Massarineae</taxon>
        <taxon>Didymosphaeriaceae</taxon>
        <taxon>Paraphaeosphaeria</taxon>
    </lineage>
</organism>
<feature type="region of interest" description="Disordered" evidence="1">
    <location>
        <begin position="1"/>
        <end position="60"/>
    </location>
</feature>
<reference evidence="2" key="1">
    <citation type="journal article" date="2020" name="Mol. Plant Microbe Interact.">
        <title>Genome Sequence of the Biocontrol Agent Coniothyrium minitans strain Conio (IMI 134523).</title>
        <authorList>
            <person name="Patel D."/>
            <person name="Shittu T.A."/>
            <person name="Baroncelli R."/>
            <person name="Muthumeenakshi S."/>
            <person name="Osborne T.H."/>
            <person name="Janganan T.K."/>
            <person name="Sreenivasaprasad S."/>
        </authorList>
    </citation>
    <scope>NUCLEOTIDE SEQUENCE</scope>
    <source>
        <strain evidence="2">Conio</strain>
    </source>
</reference>
<accession>A0A9P6G8V5</accession>
<protein>
    <submittedName>
        <fullName evidence="2">Uncharacterized protein</fullName>
    </submittedName>
</protein>
<sequence length="231" mass="25948">MRKRRVPNEEQEASSARKRRATSPTRHAPIRNRPKPRATARQTPKAHATNPKTITTPSNLLPLPLKETIESEAYQELQVLGVEKAKVISNLVARFTVKKDAFLHKQQDCPSTPPSNYGPTQDDYDRTKAAAELAIGKTGHKSRLHILFFAHGIQRMDLPQQDESRRGVGDQSKRFAAIAKDLGGKLVKDDEKTLEITENKVKVLYWRKQAWLSLATKCGLGCLLDEGFTTE</sequence>